<dbReference type="Gene3D" id="3.40.50.1000">
    <property type="entry name" value="HAD superfamily/HAD-like"/>
    <property type="match status" value="1"/>
</dbReference>
<dbReference type="NCBIfam" id="TIGR01549">
    <property type="entry name" value="HAD-SF-IA-v1"/>
    <property type="match status" value="1"/>
</dbReference>
<protein>
    <submittedName>
        <fullName evidence="6 7">HAD-superfamily hydrolase</fullName>
    </submittedName>
</protein>
<keyword evidence="3 6" id="KW-0378">Hydrolase</keyword>
<dbReference type="SUPFAM" id="SSF56784">
    <property type="entry name" value="HAD-like"/>
    <property type="match status" value="1"/>
</dbReference>
<dbReference type="PaxDb" id="547559-Nmag_0203"/>
<dbReference type="EMBL" id="CP001932">
    <property type="protein sequence ID" value="ADD03795.1"/>
    <property type="molecule type" value="Genomic_DNA"/>
</dbReference>
<evidence type="ECO:0000313" key="6">
    <source>
        <dbReference type="EMBL" id="ADD03795.1"/>
    </source>
</evidence>
<dbReference type="Proteomes" id="UP000011543">
    <property type="component" value="Unassembled WGS sequence"/>
</dbReference>
<reference evidence="6" key="4">
    <citation type="submission" date="2016-09" db="EMBL/GenBank/DDBJ databases">
        <authorList>
            <person name="Pfeiffer F."/>
        </authorList>
    </citation>
    <scope>NUCLEOTIDE SEQUENCE</scope>
    <source>
        <strain evidence="6">ATCC 43099</strain>
    </source>
</reference>
<dbReference type="RefSeq" id="WP_004213639.1">
    <property type="nucleotide sequence ID" value="NC_013922.1"/>
</dbReference>
<evidence type="ECO:0000256" key="5">
    <source>
        <dbReference type="SAM" id="MobiDB-lite"/>
    </source>
</evidence>
<dbReference type="GeneID" id="8823022"/>
<comment type="similarity">
    <text evidence="2">Belongs to the HAD-like hydrolase superfamily.</text>
</comment>
<evidence type="ECO:0000256" key="4">
    <source>
        <dbReference type="ARBA" id="ARBA00022842"/>
    </source>
</evidence>
<proteinExistence type="inferred from homology"/>
<dbReference type="Proteomes" id="UP000001879">
    <property type="component" value="Chromosome"/>
</dbReference>
<evidence type="ECO:0000313" key="7">
    <source>
        <dbReference type="EMBL" id="ELY33849.1"/>
    </source>
</evidence>
<reference evidence="8" key="1">
    <citation type="submission" date="2010-02" db="EMBL/GenBank/DDBJ databases">
        <title>Complete sequence of chromosome of Natrialba magadii ATCC 43099.</title>
        <authorList>
            <consortium name="US DOE Joint Genome Institute"/>
            <person name="Lucas S."/>
            <person name="Copeland A."/>
            <person name="Lapidus A."/>
            <person name="Cheng J.-F."/>
            <person name="Bruce D."/>
            <person name="Goodwin L."/>
            <person name="Pitluck S."/>
            <person name="Davenport K."/>
            <person name="Saunders E."/>
            <person name="Detter J.C."/>
            <person name="Han C."/>
            <person name="Tapia R."/>
            <person name="Land M."/>
            <person name="Hauser L."/>
            <person name="Kyrpides N."/>
            <person name="Mikhailova N."/>
            <person name="De Castro R.E."/>
            <person name="Maupin-Furlow J.A."/>
            <person name="Woyke T."/>
        </authorList>
    </citation>
    <scope>NUCLEOTIDE SEQUENCE [LARGE SCALE GENOMIC DNA]</scope>
    <source>
        <strain evidence="8">ATCC 43099 / DSM 3394 / CCM 3739 / CIP 104546 / IAM 13178 / JCM 8861 / NBRC 102185 / NCIMB 2190 / MS3</strain>
    </source>
</reference>
<dbReference type="OrthoDB" id="27736at2157"/>
<reference evidence="7 9" key="3">
    <citation type="journal article" date="2014" name="PLoS Genet.">
        <title>Phylogenetically driven sequencing of extremely halophilic archaea reveals strategies for static and dynamic osmo-response.</title>
        <authorList>
            <person name="Becker E.A."/>
            <person name="Seitzer P.M."/>
            <person name="Tritt A."/>
            <person name="Larsen D."/>
            <person name="Krusor M."/>
            <person name="Yao A.I."/>
            <person name="Wu D."/>
            <person name="Madern D."/>
            <person name="Eisen J.A."/>
            <person name="Darling A.E."/>
            <person name="Facciotti M.T."/>
        </authorList>
    </citation>
    <scope>NUCLEOTIDE SEQUENCE [LARGE SCALE GENOMIC DNA]</scope>
    <source>
        <strain evidence="9">ATCC 43099 / DSM 3394 / CCM 3739 / CIP 104546 / IAM 13178 / JCM 8861 / NBRC 102185 / NCIMB 2190 / MS3</strain>
        <strain evidence="7">MS-3</strain>
    </source>
</reference>
<dbReference type="InterPro" id="IPR006439">
    <property type="entry name" value="HAD-SF_hydro_IA"/>
</dbReference>
<feature type="region of interest" description="Disordered" evidence="5">
    <location>
        <begin position="200"/>
        <end position="228"/>
    </location>
</feature>
<dbReference type="PATRIC" id="fig|547559.17.peg.279"/>
<keyword evidence="8" id="KW-1185">Reference proteome</keyword>
<dbReference type="SFLD" id="SFLDS00003">
    <property type="entry name" value="Haloacid_Dehalogenase"/>
    <property type="match status" value="1"/>
</dbReference>
<dbReference type="Gene3D" id="1.20.120.710">
    <property type="entry name" value="Haloacid dehalogenase hydrolase-like domain"/>
    <property type="match status" value="1"/>
</dbReference>
<evidence type="ECO:0000313" key="9">
    <source>
        <dbReference type="Proteomes" id="UP000011543"/>
    </source>
</evidence>
<dbReference type="SFLD" id="SFLDG01129">
    <property type="entry name" value="C1.5:_HAD__Beta-PGM__Phosphata"/>
    <property type="match status" value="1"/>
</dbReference>
<organism evidence="6 8">
    <name type="scientific">Natrialba magadii (strain ATCC 43099 / DSM 3394 / CCM 3739 / CIP 104546 / IAM 13178 / JCM 8861 / NBRC 102185 / NCIMB 2190 / MS3)</name>
    <name type="common">Natronobacterium magadii</name>
    <dbReference type="NCBI Taxonomy" id="547559"/>
    <lineage>
        <taxon>Archaea</taxon>
        <taxon>Methanobacteriati</taxon>
        <taxon>Methanobacteriota</taxon>
        <taxon>Stenosarchaea group</taxon>
        <taxon>Halobacteria</taxon>
        <taxon>Halobacteriales</taxon>
        <taxon>Natrialbaceae</taxon>
        <taxon>Natrialba</taxon>
    </lineage>
</organism>
<dbReference type="KEGG" id="nmg:Nmag_0203"/>
<name>D3SWK3_NATMM</name>
<dbReference type="InterPro" id="IPR051400">
    <property type="entry name" value="HAD-like_hydrolase"/>
</dbReference>
<evidence type="ECO:0000256" key="2">
    <source>
        <dbReference type="ARBA" id="ARBA00007958"/>
    </source>
</evidence>
<dbReference type="GO" id="GO:0016787">
    <property type="term" value="F:hydrolase activity"/>
    <property type="evidence" value="ECO:0007669"/>
    <property type="project" value="UniProtKB-KW"/>
</dbReference>
<dbReference type="Pfam" id="PF00702">
    <property type="entry name" value="Hydrolase"/>
    <property type="match status" value="1"/>
</dbReference>
<evidence type="ECO:0000313" key="8">
    <source>
        <dbReference type="Proteomes" id="UP000001879"/>
    </source>
</evidence>
<dbReference type="EMBL" id="AOHS01000008">
    <property type="protein sequence ID" value="ELY33849.1"/>
    <property type="molecule type" value="Genomic_DNA"/>
</dbReference>
<keyword evidence="4" id="KW-0460">Magnesium</keyword>
<gene>
    <name evidence="6" type="ordered locus">Nmag_0203</name>
    <name evidence="7" type="ORF">C500_01458</name>
</gene>
<sequence length="228" mass="24963">MTETYDTDVVCFDLDDTLCTYSQDGDEVLSAAFERAGVSQCWDIDAYYDHYRDYLADSTDILDLRRQCFGDLTVAAGHDRAAGEAVADAFEELRDQERIEPLPGARQVVDQLATEYRLGLITNGPPEMQRTKLEAIGLDDRFETVVCAGYDTAPKPAAEPFDLALEQLESSPERAVYIGNSLSSDVAGARTAGLRSVWIPATGDVPPQPTPEPSHTLGSLEELATPPW</sequence>
<dbReference type="eggNOG" id="arCOG02291">
    <property type="taxonomic scope" value="Archaea"/>
</dbReference>
<dbReference type="InterPro" id="IPR023214">
    <property type="entry name" value="HAD_sf"/>
</dbReference>
<dbReference type="PANTHER" id="PTHR46470">
    <property type="entry name" value="N-ACYLNEURAMINATE-9-PHOSPHATASE"/>
    <property type="match status" value="1"/>
</dbReference>
<comment type="cofactor">
    <cofactor evidence="1">
        <name>Mg(2+)</name>
        <dbReference type="ChEBI" id="CHEBI:18420"/>
    </cofactor>
</comment>
<dbReference type="HOGENOM" id="CLU_045011_8_2_2"/>
<reference evidence="6 8" key="2">
    <citation type="journal article" date="2012" name="BMC Genomics">
        <title>A comparative genomics perspective on the genetic content of the alkaliphilic haloarchaeon Natrialba magadii ATCC 43099T.</title>
        <authorList>
            <person name="Siddaramappa S."/>
            <person name="Challacombe J.F."/>
            <person name="Decastro R.E."/>
            <person name="Pfeiffer F."/>
            <person name="Sastre D.E."/>
            <person name="Gimenez M.I."/>
            <person name="Paggi R.A."/>
            <person name="Detter J.C."/>
            <person name="Davenport K.W."/>
            <person name="Goodwin L.A."/>
            <person name="Kyrpides N."/>
            <person name="Tapia R."/>
            <person name="Pitluck S."/>
            <person name="Lucas S."/>
            <person name="Woyke T."/>
            <person name="Maupin-Furlow J.A."/>
        </authorList>
    </citation>
    <scope>NUCLEOTIDE SEQUENCE [LARGE SCALE GENOMIC DNA]</scope>
    <source>
        <strain evidence="6">ATCC 43099</strain>
        <strain evidence="8">ATCC 43099 / DSM 3394 / CCM 3739 / CIP 104546 / IAM 13178 / JCM 8861 / NBRC 102185 / NCIMB 2190 / MS3</strain>
    </source>
</reference>
<accession>D3SWK3</accession>
<dbReference type="GO" id="GO:0044281">
    <property type="term" value="P:small molecule metabolic process"/>
    <property type="evidence" value="ECO:0007669"/>
    <property type="project" value="UniProtKB-ARBA"/>
</dbReference>
<evidence type="ECO:0000256" key="3">
    <source>
        <dbReference type="ARBA" id="ARBA00022801"/>
    </source>
</evidence>
<dbReference type="AlphaFoldDB" id="D3SWK3"/>
<dbReference type="STRING" id="547559.Nmag_0203"/>
<evidence type="ECO:0000256" key="1">
    <source>
        <dbReference type="ARBA" id="ARBA00001946"/>
    </source>
</evidence>
<dbReference type="InterPro" id="IPR036412">
    <property type="entry name" value="HAD-like_sf"/>
</dbReference>